<protein>
    <submittedName>
        <fullName evidence="1">Uncharacterized protein</fullName>
    </submittedName>
</protein>
<dbReference type="KEGG" id="pcz:PCL1606_32100"/>
<evidence type="ECO:0000313" key="2">
    <source>
        <dbReference type="Proteomes" id="UP000032748"/>
    </source>
</evidence>
<dbReference type="AlphaFoldDB" id="A0A0D5Y0U6"/>
<dbReference type="Proteomes" id="UP000032748">
    <property type="component" value="Chromosome"/>
</dbReference>
<sequence length="40" mass="4308">MHAPRLPRSWCVRLGLTLKGLACQETEDDITDLSAKAGGP</sequence>
<evidence type="ECO:0000313" key="1">
    <source>
        <dbReference type="EMBL" id="AKA24660.1"/>
    </source>
</evidence>
<organism evidence="1 2">
    <name type="scientific">Pseudomonas chlororaphis</name>
    <dbReference type="NCBI Taxonomy" id="587753"/>
    <lineage>
        <taxon>Bacteria</taxon>
        <taxon>Pseudomonadati</taxon>
        <taxon>Pseudomonadota</taxon>
        <taxon>Gammaproteobacteria</taxon>
        <taxon>Pseudomonadales</taxon>
        <taxon>Pseudomonadaceae</taxon>
        <taxon>Pseudomonas</taxon>
    </lineage>
</organism>
<proteinExistence type="predicted"/>
<gene>
    <name evidence="1" type="ORF">PCL1606_32100</name>
</gene>
<accession>A0A0D5Y0U6</accession>
<name>A0A0D5Y0U6_9PSED</name>
<reference evidence="1 2" key="1">
    <citation type="journal article" date="2015" name="Mol. Plant Microbe Interact.">
        <title>Comparative Genomic Analysis of Pseudomonas chlororaphis PCL1606 Reveals New Insight into Antifungal Compounds Involved in Biocontrol.</title>
        <authorList>
            <person name="Calderon C.E."/>
            <person name="Ramos C."/>
            <person name="de Vicente A."/>
            <person name="Cazorla F.M."/>
        </authorList>
    </citation>
    <scope>NUCLEOTIDE SEQUENCE [LARGE SCALE GENOMIC DNA]</scope>
    <source>
        <strain evidence="1 2">PCL1606</strain>
    </source>
</reference>
<dbReference type="EMBL" id="CP011110">
    <property type="protein sequence ID" value="AKA24660.1"/>
    <property type="molecule type" value="Genomic_DNA"/>
</dbReference>